<evidence type="ECO:0000313" key="2">
    <source>
        <dbReference type="EMBL" id="ROP26518.1"/>
    </source>
</evidence>
<dbReference type="InterPro" id="IPR037523">
    <property type="entry name" value="VOC_core"/>
</dbReference>
<protein>
    <recommendedName>
        <fullName evidence="1">VOC domain-containing protein</fullName>
    </recommendedName>
</protein>
<accession>A0A3N1G8L1</accession>
<evidence type="ECO:0000259" key="1">
    <source>
        <dbReference type="PROSITE" id="PS51819"/>
    </source>
</evidence>
<comment type="caution">
    <text evidence="2">The sequence shown here is derived from an EMBL/GenBank/DDBJ whole genome shotgun (WGS) entry which is preliminary data.</text>
</comment>
<gene>
    <name evidence="2" type="ORF">EDC03_3441</name>
</gene>
<reference evidence="2 3" key="1">
    <citation type="journal article" date="2015" name="Stand. Genomic Sci.">
        <title>Genomic Encyclopedia of Bacterial and Archaeal Type Strains, Phase III: the genomes of soil and plant-associated and newly described type strains.</title>
        <authorList>
            <person name="Whitman W.B."/>
            <person name="Woyke T."/>
            <person name="Klenk H.P."/>
            <person name="Zhou Y."/>
            <person name="Lilburn T.G."/>
            <person name="Beck B.J."/>
            <person name="De Vos P."/>
            <person name="Vandamme P."/>
            <person name="Eisen J.A."/>
            <person name="Garrity G."/>
            <person name="Hugenholtz P."/>
            <person name="Kyrpides N.C."/>
        </authorList>
    </citation>
    <scope>NUCLEOTIDE SEQUENCE [LARGE SCALE GENOMIC DNA]</scope>
    <source>
        <strain evidence="2 3">CECT 7306</strain>
    </source>
</reference>
<dbReference type="PANTHER" id="PTHR36503">
    <property type="entry name" value="BLR2520 PROTEIN"/>
    <property type="match status" value="1"/>
</dbReference>
<feature type="domain" description="VOC" evidence="1">
    <location>
        <begin position="3"/>
        <end position="127"/>
    </location>
</feature>
<dbReference type="Proteomes" id="UP000276232">
    <property type="component" value="Unassembled WGS sequence"/>
</dbReference>
<evidence type="ECO:0000313" key="3">
    <source>
        <dbReference type="Proteomes" id="UP000276232"/>
    </source>
</evidence>
<dbReference type="EMBL" id="RJKN01000014">
    <property type="protein sequence ID" value="ROP26518.1"/>
    <property type="molecule type" value="Genomic_DNA"/>
</dbReference>
<dbReference type="Gene3D" id="3.10.180.10">
    <property type="entry name" value="2,3-Dihydroxybiphenyl 1,2-Dioxygenase, domain 1"/>
    <property type="match status" value="1"/>
</dbReference>
<dbReference type="InParanoid" id="A0A3N1G8L1"/>
<dbReference type="SUPFAM" id="SSF54593">
    <property type="entry name" value="Glyoxalase/Bleomycin resistance protein/Dihydroxybiphenyl dioxygenase"/>
    <property type="match status" value="1"/>
</dbReference>
<keyword evidence="3" id="KW-1185">Reference proteome</keyword>
<proteinExistence type="predicted"/>
<dbReference type="RefSeq" id="WP_123381498.1">
    <property type="nucleotide sequence ID" value="NZ_RJKN01000014.1"/>
</dbReference>
<dbReference type="PANTHER" id="PTHR36503:SF2">
    <property type="entry name" value="BLR2408 PROTEIN"/>
    <property type="match status" value="1"/>
</dbReference>
<dbReference type="Pfam" id="PF22677">
    <property type="entry name" value="Ble-like_N"/>
    <property type="match status" value="1"/>
</dbReference>
<dbReference type="OrthoDB" id="4265398at2"/>
<dbReference type="InterPro" id="IPR053863">
    <property type="entry name" value="Glyoxy/Ble-like_N"/>
</dbReference>
<sequence length="134" mass="14516">MATQIFVNLPVSDLERSVAFYEAVGFRVEEHMRDEHAVGMVVDEGIWLMLLTHPFFLRFTTKPVADAAAATEVITAVSAESPGAVDAMADRAAAAGGTPFDYAMEMPGMHGRSFADPDGHQWEVIHTDPSFFGG</sequence>
<dbReference type="InterPro" id="IPR029068">
    <property type="entry name" value="Glyas_Bleomycin-R_OHBP_Dase"/>
</dbReference>
<dbReference type="PROSITE" id="PS51819">
    <property type="entry name" value="VOC"/>
    <property type="match status" value="1"/>
</dbReference>
<name>A0A3N1G8L1_9ACTN</name>
<dbReference type="AlphaFoldDB" id="A0A3N1G8L1"/>
<organism evidence="2 3">
    <name type="scientific">Pseudokineococcus lusitanus</name>
    <dbReference type="NCBI Taxonomy" id="763993"/>
    <lineage>
        <taxon>Bacteria</taxon>
        <taxon>Bacillati</taxon>
        <taxon>Actinomycetota</taxon>
        <taxon>Actinomycetes</taxon>
        <taxon>Kineosporiales</taxon>
        <taxon>Kineosporiaceae</taxon>
        <taxon>Pseudokineococcus</taxon>
    </lineage>
</organism>